<evidence type="ECO:0000256" key="9">
    <source>
        <dbReference type="ARBA" id="ARBA00037408"/>
    </source>
</evidence>
<evidence type="ECO:0000256" key="8">
    <source>
        <dbReference type="ARBA" id="ARBA00023136"/>
    </source>
</evidence>
<dbReference type="SUPFAM" id="SSF53448">
    <property type="entry name" value="Nucleotide-diphospho-sugar transferases"/>
    <property type="match status" value="1"/>
</dbReference>
<name>A0A3A9YPV5_9ACTN</name>
<feature type="region of interest" description="Disordered" evidence="15">
    <location>
        <begin position="1"/>
        <end position="38"/>
    </location>
</feature>
<keyword evidence="6" id="KW-0328">Glycosyltransferase</keyword>
<dbReference type="GO" id="GO:0050501">
    <property type="term" value="F:hyaluronan synthase activity"/>
    <property type="evidence" value="ECO:0007669"/>
    <property type="project" value="UniProtKB-EC"/>
</dbReference>
<dbReference type="RefSeq" id="WP_120683891.1">
    <property type="nucleotide sequence ID" value="NZ_RBAL01000020.1"/>
</dbReference>
<dbReference type="PANTHER" id="PTHR22913:SF12">
    <property type="entry name" value="MANNURONAN SYNTHASE"/>
    <property type="match status" value="1"/>
</dbReference>
<evidence type="ECO:0000256" key="11">
    <source>
        <dbReference type="ARBA" id="ARBA00042148"/>
    </source>
</evidence>
<keyword evidence="16" id="KW-1133">Transmembrane helix</keyword>
<feature type="transmembrane region" description="Helical" evidence="16">
    <location>
        <begin position="68"/>
        <end position="90"/>
    </location>
</feature>
<dbReference type="EC" id="2.4.1.212" evidence="4"/>
<comment type="similarity">
    <text evidence="3">Belongs to the NodC/HAS family.</text>
</comment>
<comment type="function">
    <text evidence="9">Glycosaminoglycan synthesis. The hyaluronic acid capsule is involved in the pathogenicity of group A Streptococci; it may be the major virulence determinant.</text>
</comment>
<dbReference type="CDD" id="cd06423">
    <property type="entry name" value="CESA_like"/>
    <property type="match status" value="1"/>
</dbReference>
<evidence type="ECO:0000256" key="12">
    <source>
        <dbReference type="ARBA" id="ARBA00043237"/>
    </source>
</evidence>
<dbReference type="InterPro" id="IPR001173">
    <property type="entry name" value="Glyco_trans_2-like"/>
</dbReference>
<feature type="transmembrane region" description="Helical" evidence="16">
    <location>
        <begin position="42"/>
        <end position="62"/>
    </location>
</feature>
<evidence type="ECO:0000256" key="7">
    <source>
        <dbReference type="ARBA" id="ARBA00022679"/>
    </source>
</evidence>
<keyword evidence="8 16" id="KW-0472">Membrane</keyword>
<keyword evidence="5" id="KW-1003">Cell membrane</keyword>
<sequence length="488" mass="53415">MRTAASRRSAAGRLPAQAEPRPAARGAGDTPPAATPPARRRAALALAAAPLLLLIAALPRLAGGPAPLLAYGALVLTMTSALLAVAYGWYDDPAERVMRRRPAGLHAFPALPEHPRTSFLLAVKDEREGIEDCVRSMVASDCPNLQIIVVDDGSTDGTREVLRRLAAELPVEVLFLRRNVGKKRALVRAARRAEGQVLAFTDSDCVLAPDALRRCVLALVRHPELGAVSGHARARNAEATLLTRVQDAWYEGQFRIAKAAESAVGAVTCISGPLAVFRADAVLDYLPAWAGDRFLGAEFRFATDRQLTGYVLGQRWRGARLKRRHPGARPAGDPGRPELPWRTAYVASARVWTTVPERLRPFLRQQVRWKKSFLRNLCFSGGFMWRRGPVAALFFYGHVLLVLAAPALAFRHLLCGPAGGLWLPAVLYLAGILLKGVFWGLAFRLDHPGSTRWRYRPLMSLLSVTVLSWLLPYALLTLRRGVWSRGAS</sequence>
<feature type="compositionally biased region" description="Low complexity" evidence="15">
    <location>
        <begin position="1"/>
        <end position="13"/>
    </location>
</feature>
<evidence type="ECO:0000256" key="13">
    <source>
        <dbReference type="ARBA" id="ARBA00047709"/>
    </source>
</evidence>
<evidence type="ECO:0000256" key="4">
    <source>
        <dbReference type="ARBA" id="ARBA00012207"/>
    </source>
</evidence>
<evidence type="ECO:0000313" key="18">
    <source>
        <dbReference type="EMBL" id="RKN38010.1"/>
    </source>
</evidence>
<organism evidence="18 19">
    <name type="scientific">Streptomyces hoynatensis</name>
    <dbReference type="NCBI Taxonomy" id="1141874"/>
    <lineage>
        <taxon>Bacteria</taxon>
        <taxon>Bacillati</taxon>
        <taxon>Actinomycetota</taxon>
        <taxon>Actinomycetes</taxon>
        <taxon>Kitasatosporales</taxon>
        <taxon>Streptomycetaceae</taxon>
        <taxon>Streptomyces</taxon>
    </lineage>
</organism>
<keyword evidence="7 18" id="KW-0808">Transferase</keyword>
<dbReference type="GO" id="GO:0030213">
    <property type="term" value="P:hyaluronan biosynthetic process"/>
    <property type="evidence" value="ECO:0007669"/>
    <property type="project" value="TreeGrafter"/>
</dbReference>
<evidence type="ECO:0000256" key="5">
    <source>
        <dbReference type="ARBA" id="ARBA00022475"/>
    </source>
</evidence>
<comment type="subcellular location">
    <subcellularLocation>
        <location evidence="1">Cell membrane</location>
    </subcellularLocation>
</comment>
<feature type="transmembrane region" description="Helical" evidence="16">
    <location>
        <begin position="421"/>
        <end position="443"/>
    </location>
</feature>
<evidence type="ECO:0000259" key="17">
    <source>
        <dbReference type="Pfam" id="PF00535"/>
    </source>
</evidence>
<dbReference type="InterPro" id="IPR029044">
    <property type="entry name" value="Nucleotide-diphossugar_trans"/>
</dbReference>
<evidence type="ECO:0000256" key="10">
    <source>
        <dbReference type="ARBA" id="ARBA00040508"/>
    </source>
</evidence>
<dbReference type="OrthoDB" id="9763050at2"/>
<protein>
    <recommendedName>
        <fullName evidence="10">Hyaluronan synthase</fullName>
        <ecNumber evidence="4">2.4.1.212</ecNumber>
    </recommendedName>
    <alternativeName>
        <fullName evidence="12">Hyaluronate synthase</fullName>
    </alternativeName>
    <alternativeName>
        <fullName evidence="11">Hyaluronic acid synthase</fullName>
    </alternativeName>
</protein>
<accession>A0A3A9YPV5</accession>
<dbReference type="EMBL" id="RBAL01000020">
    <property type="protein sequence ID" value="RKN38010.1"/>
    <property type="molecule type" value="Genomic_DNA"/>
</dbReference>
<dbReference type="Gene3D" id="3.90.550.10">
    <property type="entry name" value="Spore Coat Polysaccharide Biosynthesis Protein SpsA, Chain A"/>
    <property type="match status" value="1"/>
</dbReference>
<keyword evidence="19" id="KW-1185">Reference proteome</keyword>
<evidence type="ECO:0000256" key="1">
    <source>
        <dbReference type="ARBA" id="ARBA00004236"/>
    </source>
</evidence>
<evidence type="ECO:0000313" key="19">
    <source>
        <dbReference type="Proteomes" id="UP000272474"/>
    </source>
</evidence>
<dbReference type="PANTHER" id="PTHR22913">
    <property type="entry name" value="HYALURONAN SYNTHASE"/>
    <property type="match status" value="1"/>
</dbReference>
<comment type="catalytic activity">
    <reaction evidence="13">
        <text>[hyaluronan](n) + UDP-N-acetyl-alpha-D-glucosamine = N-acetyl-beta-D-glucosaminyl-(1-&gt;4)-[hyaluronan](n) + UDP + H(+)</text>
        <dbReference type="Rhea" id="RHEA:20465"/>
        <dbReference type="Rhea" id="RHEA-COMP:12583"/>
        <dbReference type="Rhea" id="RHEA-COMP:12585"/>
        <dbReference type="ChEBI" id="CHEBI:15378"/>
        <dbReference type="ChEBI" id="CHEBI:57705"/>
        <dbReference type="ChEBI" id="CHEBI:58223"/>
        <dbReference type="ChEBI" id="CHEBI:132153"/>
        <dbReference type="ChEBI" id="CHEBI:132154"/>
        <dbReference type="EC" id="2.4.1.212"/>
    </reaction>
</comment>
<dbReference type="GO" id="GO:0005886">
    <property type="term" value="C:plasma membrane"/>
    <property type="evidence" value="ECO:0007669"/>
    <property type="project" value="UniProtKB-SubCell"/>
</dbReference>
<feature type="transmembrane region" description="Helical" evidence="16">
    <location>
        <begin position="455"/>
        <end position="475"/>
    </location>
</feature>
<dbReference type="Proteomes" id="UP000272474">
    <property type="component" value="Unassembled WGS sequence"/>
</dbReference>
<evidence type="ECO:0000256" key="3">
    <source>
        <dbReference type="ARBA" id="ARBA00006782"/>
    </source>
</evidence>
<evidence type="ECO:0000256" key="15">
    <source>
        <dbReference type="SAM" id="MobiDB-lite"/>
    </source>
</evidence>
<gene>
    <name evidence="18" type="ORF">D7294_25825</name>
</gene>
<dbReference type="Pfam" id="PF00535">
    <property type="entry name" value="Glycos_transf_2"/>
    <property type="match status" value="1"/>
</dbReference>
<feature type="domain" description="Glycosyltransferase 2-like" evidence="17">
    <location>
        <begin position="119"/>
        <end position="281"/>
    </location>
</feature>
<comment type="pathway">
    <text evidence="2">Glycan biosynthesis; hyaluronan biosynthesis.</text>
</comment>
<dbReference type="GO" id="GO:0085029">
    <property type="term" value="P:extracellular matrix assembly"/>
    <property type="evidence" value="ECO:0007669"/>
    <property type="project" value="TreeGrafter"/>
</dbReference>
<feature type="compositionally biased region" description="Low complexity" evidence="15">
    <location>
        <begin position="20"/>
        <end position="32"/>
    </location>
</feature>
<feature type="transmembrane region" description="Helical" evidence="16">
    <location>
        <begin position="390"/>
        <end position="409"/>
    </location>
</feature>
<comment type="caution">
    <text evidence="18">The sequence shown here is derived from an EMBL/GenBank/DDBJ whole genome shotgun (WGS) entry which is preliminary data.</text>
</comment>
<comment type="catalytic activity">
    <reaction evidence="14">
        <text>N-acetyl-beta-D-glucosaminyl-(1-&gt;4)-[hyaluronan](n) + UDP-alpha-D-glucuronate = [hyaluronan](n+1) + UDP + H(+)</text>
        <dbReference type="Rhea" id="RHEA:12528"/>
        <dbReference type="Rhea" id="RHEA-COMP:12585"/>
        <dbReference type="Rhea" id="RHEA-COMP:12587"/>
        <dbReference type="ChEBI" id="CHEBI:15378"/>
        <dbReference type="ChEBI" id="CHEBI:58052"/>
        <dbReference type="ChEBI" id="CHEBI:58223"/>
        <dbReference type="ChEBI" id="CHEBI:132153"/>
        <dbReference type="ChEBI" id="CHEBI:132154"/>
        <dbReference type="EC" id="2.4.1.212"/>
    </reaction>
</comment>
<evidence type="ECO:0000256" key="6">
    <source>
        <dbReference type="ARBA" id="ARBA00022676"/>
    </source>
</evidence>
<keyword evidence="16" id="KW-0812">Transmembrane</keyword>
<reference evidence="18 19" key="1">
    <citation type="journal article" date="2014" name="Int. J. Syst. Evol. Microbiol.">
        <title>Streptomyces hoynatensis sp. nov., isolated from deep marine sediment.</title>
        <authorList>
            <person name="Veyisoglu A."/>
            <person name="Sahin N."/>
        </authorList>
    </citation>
    <scope>NUCLEOTIDE SEQUENCE [LARGE SCALE GENOMIC DNA]</scope>
    <source>
        <strain evidence="18 19">KCTC 29097</strain>
    </source>
</reference>
<proteinExistence type="inferred from homology"/>
<evidence type="ECO:0000256" key="14">
    <source>
        <dbReference type="ARBA" id="ARBA00048168"/>
    </source>
</evidence>
<dbReference type="AlphaFoldDB" id="A0A3A9YPV5"/>
<evidence type="ECO:0000256" key="16">
    <source>
        <dbReference type="SAM" id="Phobius"/>
    </source>
</evidence>
<evidence type="ECO:0000256" key="2">
    <source>
        <dbReference type="ARBA" id="ARBA00004698"/>
    </source>
</evidence>